<proteinExistence type="predicted"/>
<accession>A0A392NKP2</accession>
<evidence type="ECO:0000313" key="2">
    <source>
        <dbReference type="EMBL" id="MCH99665.1"/>
    </source>
</evidence>
<evidence type="ECO:0000256" key="1">
    <source>
        <dbReference type="SAM" id="MobiDB-lite"/>
    </source>
</evidence>
<dbReference type="AlphaFoldDB" id="A0A392NKP2"/>
<feature type="non-terminal residue" evidence="2">
    <location>
        <position position="22"/>
    </location>
</feature>
<comment type="caution">
    <text evidence="2">The sequence shown here is derived from an EMBL/GenBank/DDBJ whole genome shotgun (WGS) entry which is preliminary data.</text>
</comment>
<dbReference type="EMBL" id="LXQA010040969">
    <property type="protein sequence ID" value="MCH99665.1"/>
    <property type="molecule type" value="Genomic_DNA"/>
</dbReference>
<feature type="region of interest" description="Disordered" evidence="1">
    <location>
        <begin position="1"/>
        <end position="22"/>
    </location>
</feature>
<evidence type="ECO:0000313" key="3">
    <source>
        <dbReference type="Proteomes" id="UP000265520"/>
    </source>
</evidence>
<dbReference type="Proteomes" id="UP000265520">
    <property type="component" value="Unassembled WGS sequence"/>
</dbReference>
<sequence length="22" mass="2009">MEEGEAEGGAGPCWIGGGGTSG</sequence>
<protein>
    <submittedName>
        <fullName evidence="2">Uncharacterized protein</fullName>
    </submittedName>
</protein>
<name>A0A392NKP2_9FABA</name>
<organism evidence="2 3">
    <name type="scientific">Trifolium medium</name>
    <dbReference type="NCBI Taxonomy" id="97028"/>
    <lineage>
        <taxon>Eukaryota</taxon>
        <taxon>Viridiplantae</taxon>
        <taxon>Streptophyta</taxon>
        <taxon>Embryophyta</taxon>
        <taxon>Tracheophyta</taxon>
        <taxon>Spermatophyta</taxon>
        <taxon>Magnoliopsida</taxon>
        <taxon>eudicotyledons</taxon>
        <taxon>Gunneridae</taxon>
        <taxon>Pentapetalae</taxon>
        <taxon>rosids</taxon>
        <taxon>fabids</taxon>
        <taxon>Fabales</taxon>
        <taxon>Fabaceae</taxon>
        <taxon>Papilionoideae</taxon>
        <taxon>50 kb inversion clade</taxon>
        <taxon>NPAAA clade</taxon>
        <taxon>Hologalegina</taxon>
        <taxon>IRL clade</taxon>
        <taxon>Trifolieae</taxon>
        <taxon>Trifolium</taxon>
    </lineage>
</organism>
<keyword evidence="3" id="KW-1185">Reference proteome</keyword>
<reference evidence="2 3" key="1">
    <citation type="journal article" date="2018" name="Front. Plant Sci.">
        <title>Red Clover (Trifolium pratense) and Zigzag Clover (T. medium) - A Picture of Genomic Similarities and Differences.</title>
        <authorList>
            <person name="Dluhosova J."/>
            <person name="Istvanek J."/>
            <person name="Nedelnik J."/>
            <person name="Repkova J."/>
        </authorList>
    </citation>
    <scope>NUCLEOTIDE SEQUENCE [LARGE SCALE GENOMIC DNA]</scope>
    <source>
        <strain evidence="3">cv. 10/8</strain>
        <tissue evidence="2">Leaf</tissue>
    </source>
</reference>
<feature type="compositionally biased region" description="Gly residues" evidence="1">
    <location>
        <begin position="7"/>
        <end position="22"/>
    </location>
</feature>